<feature type="transmembrane region" description="Helical" evidence="12">
    <location>
        <begin position="612"/>
        <end position="628"/>
    </location>
</feature>
<comment type="caution">
    <text evidence="13">The sequence shown here is derived from an EMBL/GenBank/DDBJ whole genome shotgun (WGS) entry which is preliminary data.</text>
</comment>
<evidence type="ECO:0000256" key="1">
    <source>
        <dbReference type="ARBA" id="ARBA00004651"/>
    </source>
</evidence>
<keyword evidence="8" id="KW-0406">Ion transport</keyword>
<dbReference type="EMBL" id="BMAO01014627">
    <property type="protein sequence ID" value="GFQ96125.1"/>
    <property type="molecule type" value="Genomic_DNA"/>
</dbReference>
<dbReference type="Proteomes" id="UP000887116">
    <property type="component" value="Unassembled WGS sequence"/>
</dbReference>
<dbReference type="GO" id="GO:0015252">
    <property type="term" value="F:proton channel activity"/>
    <property type="evidence" value="ECO:0007669"/>
    <property type="project" value="InterPro"/>
</dbReference>
<evidence type="ECO:0000313" key="14">
    <source>
        <dbReference type="Proteomes" id="UP000887116"/>
    </source>
</evidence>
<keyword evidence="3" id="KW-0813">Transport</keyword>
<dbReference type="Pfam" id="PF03189">
    <property type="entry name" value="Otopetrin"/>
    <property type="match status" value="1"/>
</dbReference>
<dbReference type="PANTHER" id="PTHR21522">
    <property type="entry name" value="PROTON CHANNEL OTOP"/>
    <property type="match status" value="1"/>
</dbReference>
<protein>
    <submittedName>
        <fullName evidence="13">Proton channel OtopLc</fullName>
    </submittedName>
</protein>
<keyword evidence="4" id="KW-1003">Cell membrane</keyword>
<feature type="transmembrane region" description="Helical" evidence="12">
    <location>
        <begin position="264"/>
        <end position="286"/>
    </location>
</feature>
<dbReference type="InterPro" id="IPR004878">
    <property type="entry name" value="Otopetrin"/>
</dbReference>
<keyword evidence="10" id="KW-0407">Ion channel</keyword>
<evidence type="ECO:0000256" key="10">
    <source>
        <dbReference type="ARBA" id="ARBA00023303"/>
    </source>
</evidence>
<comment type="subcellular location">
    <subcellularLocation>
        <location evidence="1">Cell membrane</location>
        <topology evidence="1">Multi-pass membrane protein</topology>
    </subcellularLocation>
</comment>
<feature type="compositionally biased region" description="Polar residues" evidence="11">
    <location>
        <begin position="1"/>
        <end position="11"/>
    </location>
</feature>
<evidence type="ECO:0000256" key="12">
    <source>
        <dbReference type="SAM" id="Phobius"/>
    </source>
</evidence>
<organism evidence="13 14">
    <name type="scientific">Trichonephila clavata</name>
    <name type="common">Joro spider</name>
    <name type="synonym">Nephila clavata</name>
    <dbReference type="NCBI Taxonomy" id="2740835"/>
    <lineage>
        <taxon>Eukaryota</taxon>
        <taxon>Metazoa</taxon>
        <taxon>Ecdysozoa</taxon>
        <taxon>Arthropoda</taxon>
        <taxon>Chelicerata</taxon>
        <taxon>Arachnida</taxon>
        <taxon>Araneae</taxon>
        <taxon>Araneomorphae</taxon>
        <taxon>Entelegynae</taxon>
        <taxon>Araneoidea</taxon>
        <taxon>Nephilidae</taxon>
        <taxon>Trichonephila</taxon>
    </lineage>
</organism>
<evidence type="ECO:0000256" key="11">
    <source>
        <dbReference type="SAM" id="MobiDB-lite"/>
    </source>
</evidence>
<feature type="transmembrane region" description="Helical" evidence="12">
    <location>
        <begin position="422"/>
        <end position="441"/>
    </location>
</feature>
<evidence type="ECO:0000256" key="2">
    <source>
        <dbReference type="ARBA" id="ARBA00006513"/>
    </source>
</evidence>
<evidence type="ECO:0000313" key="13">
    <source>
        <dbReference type="EMBL" id="GFQ96125.1"/>
    </source>
</evidence>
<evidence type="ECO:0000256" key="4">
    <source>
        <dbReference type="ARBA" id="ARBA00022475"/>
    </source>
</evidence>
<evidence type="ECO:0000256" key="3">
    <source>
        <dbReference type="ARBA" id="ARBA00022448"/>
    </source>
</evidence>
<feature type="transmembrane region" description="Helical" evidence="12">
    <location>
        <begin position="747"/>
        <end position="765"/>
    </location>
</feature>
<evidence type="ECO:0000256" key="6">
    <source>
        <dbReference type="ARBA" id="ARBA00022781"/>
    </source>
</evidence>
<accession>A0A8X6L392</accession>
<feature type="transmembrane region" description="Helical" evidence="12">
    <location>
        <begin position="390"/>
        <end position="410"/>
    </location>
</feature>
<feature type="transmembrane region" description="Helical" evidence="12">
    <location>
        <begin position="572"/>
        <end position="592"/>
    </location>
</feature>
<gene>
    <name evidence="13" type="primary">OtopLc</name>
    <name evidence="13" type="ORF">TNCT_569771</name>
</gene>
<comment type="similarity">
    <text evidence="2">Belongs to the otopetrin family.</text>
</comment>
<evidence type="ECO:0000256" key="5">
    <source>
        <dbReference type="ARBA" id="ARBA00022692"/>
    </source>
</evidence>
<proteinExistence type="inferred from homology"/>
<keyword evidence="14" id="KW-1185">Reference proteome</keyword>
<dbReference type="AlphaFoldDB" id="A0A8X6L392"/>
<keyword evidence="5 12" id="KW-0812">Transmembrane</keyword>
<feature type="region of interest" description="Disordered" evidence="11">
    <location>
        <begin position="90"/>
        <end position="110"/>
    </location>
</feature>
<reference evidence="13" key="1">
    <citation type="submission" date="2020-07" db="EMBL/GenBank/DDBJ databases">
        <title>Multicomponent nature underlies the extraordinary mechanical properties of spider dragline silk.</title>
        <authorList>
            <person name="Kono N."/>
            <person name="Nakamura H."/>
            <person name="Mori M."/>
            <person name="Yoshida Y."/>
            <person name="Ohtoshi R."/>
            <person name="Malay A.D."/>
            <person name="Moran D.A.P."/>
            <person name="Tomita M."/>
            <person name="Numata K."/>
            <person name="Arakawa K."/>
        </authorList>
    </citation>
    <scope>NUCLEOTIDE SEQUENCE</scope>
</reference>
<name>A0A8X6L392_TRICU</name>
<keyword evidence="7 12" id="KW-1133">Transmembrane helix</keyword>
<feature type="region of interest" description="Disordered" evidence="11">
    <location>
        <begin position="1"/>
        <end position="26"/>
    </location>
</feature>
<feature type="transmembrane region" description="Helical" evidence="12">
    <location>
        <begin position="351"/>
        <end position="370"/>
    </location>
</feature>
<sequence>MHRSDMATSRWCSRKRSSETDSITSSMMSIGDDMEVPQFLFTTEDGVNELMRLEEADEPFIKKANRRSDSDPLGRMDYSMHVRNGAITSLQPTRDDNSIESSNDLKNVPVPSINFPETGNFQLSREVINSAPPSPGGKNFHSYNNVRLNNLLGIPQTAPITNVSPRLLRRSLSARAPRDMNQGSASPRIRKSRPPSLIVGPEFYADSISAINVPVGNPDHNKNHAESRALSILMSGIYAVFLLMMGVIIFINDQHKEHRMYSEVFSSVISGLGILWLLIFHVDLCMYKTEVLKQLKEREDAMQEASDRFSTATEFIINSGFDFSSTQNMTDGKAYKPPPYRFLMGRHSGSFYLKIGSAGFCFGYLIYQGLQLGQHILTFVGNEVNCSNASSVILHVVSPLYAFYQLFITFKYSNIVINRHIVLARFGLMHLIATCLCNWFSTIVEEAVEDYSHTRSNSSGDVPTSEFYIASFHITVQKREDWNDPYHCNTDSVLSTRSLSAIPYLYPFAIEYNLLLAGVWFIVWQNIGQEHTHSDPHHLRHTISQDELGSDEIAYQSNLVINADCHSANKGLFIGLFLLLTIIVTVIVFFVAMTTKGYEAQAVTIHTAQEGVLTLIGMLAVCISFYQIRKLDLSEHPITFLDDVLLFVPLPFFFIHGIMSVMAEFSNENYSRLVLHILVTIQVVVQTPFIIDGLRRCSNSQTLRYQKPGREIITFLIILNLTLWIVNTFELKSVEHYHGQSEYFGDLVWMFIGHTTLPLMLFYRFHSSVCLADMWKSAYEKEAPQ</sequence>
<feature type="transmembrane region" description="Helical" evidence="12">
    <location>
        <begin position="712"/>
        <end position="727"/>
    </location>
</feature>
<dbReference type="OrthoDB" id="6429739at2759"/>
<feature type="transmembrane region" description="Helical" evidence="12">
    <location>
        <begin position="673"/>
        <end position="691"/>
    </location>
</feature>
<feature type="transmembrane region" description="Helical" evidence="12">
    <location>
        <begin position="230"/>
        <end position="252"/>
    </location>
</feature>
<keyword evidence="9 12" id="KW-0472">Membrane</keyword>
<evidence type="ECO:0000256" key="9">
    <source>
        <dbReference type="ARBA" id="ARBA00023136"/>
    </source>
</evidence>
<keyword evidence="6" id="KW-0375">Hydrogen ion transport</keyword>
<dbReference type="GO" id="GO:0005886">
    <property type="term" value="C:plasma membrane"/>
    <property type="evidence" value="ECO:0007669"/>
    <property type="project" value="UniProtKB-SubCell"/>
</dbReference>
<evidence type="ECO:0000256" key="7">
    <source>
        <dbReference type="ARBA" id="ARBA00022989"/>
    </source>
</evidence>
<feature type="transmembrane region" description="Helical" evidence="12">
    <location>
        <begin position="504"/>
        <end position="524"/>
    </location>
</feature>
<evidence type="ECO:0000256" key="8">
    <source>
        <dbReference type="ARBA" id="ARBA00023065"/>
    </source>
</evidence>
<feature type="transmembrane region" description="Helical" evidence="12">
    <location>
        <begin position="640"/>
        <end position="661"/>
    </location>
</feature>
<dbReference type="PANTHER" id="PTHR21522:SF58">
    <property type="entry name" value="AGAP000074-PA"/>
    <property type="match status" value="1"/>
</dbReference>